<protein>
    <submittedName>
        <fullName evidence="2">Aminodeoxychorismate synthase, subunit I</fullName>
    </submittedName>
</protein>
<dbReference type="PRINTS" id="PR00095">
    <property type="entry name" value="ANTSNTHASEI"/>
</dbReference>
<proteinExistence type="predicted"/>
<gene>
    <name evidence="2" type="ORF">SAMN05444349_101259</name>
</gene>
<accession>A0A1M4SUH4</accession>
<dbReference type="PANTHER" id="PTHR11236:SF50">
    <property type="entry name" value="AMINODEOXYCHORISMATE SYNTHASE COMPONENT 1"/>
    <property type="match status" value="1"/>
</dbReference>
<name>A0A1M4SUH4_9BACE</name>
<dbReference type="GO" id="GO:0046820">
    <property type="term" value="F:4-amino-4-deoxychorismate synthase activity"/>
    <property type="evidence" value="ECO:0007669"/>
    <property type="project" value="TreeGrafter"/>
</dbReference>
<dbReference type="Gene3D" id="3.60.120.10">
    <property type="entry name" value="Anthranilate synthase"/>
    <property type="match status" value="1"/>
</dbReference>
<reference evidence="2 3" key="1">
    <citation type="submission" date="2016-11" db="EMBL/GenBank/DDBJ databases">
        <authorList>
            <person name="Jaros S."/>
            <person name="Januszkiewicz K."/>
            <person name="Wedrychowicz H."/>
        </authorList>
    </citation>
    <scope>NUCLEOTIDE SEQUENCE [LARGE SCALE GENOMIC DNA]</scope>
    <source>
        <strain evidence="2 3">DSM 26883</strain>
    </source>
</reference>
<dbReference type="Pfam" id="PF00425">
    <property type="entry name" value="Chorismate_bind"/>
    <property type="match status" value="1"/>
</dbReference>
<dbReference type="AlphaFoldDB" id="A0A1M4SUH4"/>
<evidence type="ECO:0000313" key="2">
    <source>
        <dbReference type="EMBL" id="SHE35874.1"/>
    </source>
</evidence>
<dbReference type="InterPro" id="IPR019999">
    <property type="entry name" value="Anth_synth_I-like"/>
</dbReference>
<dbReference type="OrthoDB" id="9803598at2"/>
<dbReference type="NCBIfam" id="NF005486">
    <property type="entry name" value="PRK07093.1"/>
    <property type="match status" value="1"/>
</dbReference>
<dbReference type="Proteomes" id="UP000184436">
    <property type="component" value="Unassembled WGS sequence"/>
</dbReference>
<dbReference type="SUPFAM" id="SSF56322">
    <property type="entry name" value="ADC synthase"/>
    <property type="match status" value="1"/>
</dbReference>
<dbReference type="PANTHER" id="PTHR11236">
    <property type="entry name" value="AMINOBENZOATE/ANTHRANILATE SYNTHASE"/>
    <property type="match status" value="1"/>
</dbReference>
<dbReference type="InterPro" id="IPR005801">
    <property type="entry name" value="ADC_synthase"/>
</dbReference>
<feature type="domain" description="Chorismate-utilising enzyme C-terminal" evidence="1">
    <location>
        <begin position="88"/>
        <end position="332"/>
    </location>
</feature>
<dbReference type="STRING" id="871325.SAMN05444349_101259"/>
<dbReference type="RefSeq" id="WP_025073621.1">
    <property type="nucleotide sequence ID" value="NZ_FQVD01000001.1"/>
</dbReference>
<evidence type="ECO:0000313" key="3">
    <source>
        <dbReference type="Proteomes" id="UP000184436"/>
    </source>
</evidence>
<sequence>MRLYTKDQAIERMNRLGRNSSPFIFIINYAQDTSYVEEVSSVDSTEILYNLNGFTNLPLLKKNSVSAFSEQHVFFNTPVRWQSFPESFDAYKRSFQFVQQNIFVGNSFLTNLTCRTPIETNLNIRDLFFHSKAMYKLWIKDRFTVFSPEIFVRICKGKISSYPMKGTIDASLPCAAQILMNDSKEAAEHATIVDLIRNDLSMVADQVSVSRYRYIDKLQTNRGAILQTSSEIRGILPKNYQSALGDIIFKLLPAGSITGAPKKKTMQIIEEAENYDRGFYTGVMGYFDGRDLDSAVMIRFVEQENGKMYFRSGGGITCQSDVESEYNEMKQKIYVPIY</sequence>
<dbReference type="EMBL" id="FQVD01000001">
    <property type="protein sequence ID" value="SHE35874.1"/>
    <property type="molecule type" value="Genomic_DNA"/>
</dbReference>
<evidence type="ECO:0000259" key="1">
    <source>
        <dbReference type="Pfam" id="PF00425"/>
    </source>
</evidence>
<dbReference type="InterPro" id="IPR015890">
    <property type="entry name" value="Chorismate_C"/>
</dbReference>
<dbReference type="GO" id="GO:0000162">
    <property type="term" value="P:L-tryptophan biosynthetic process"/>
    <property type="evidence" value="ECO:0007669"/>
    <property type="project" value="TreeGrafter"/>
</dbReference>
<organism evidence="2 3">
    <name type="scientific">Bacteroides faecichinchillae</name>
    <dbReference type="NCBI Taxonomy" id="871325"/>
    <lineage>
        <taxon>Bacteria</taxon>
        <taxon>Pseudomonadati</taxon>
        <taxon>Bacteroidota</taxon>
        <taxon>Bacteroidia</taxon>
        <taxon>Bacteroidales</taxon>
        <taxon>Bacteroidaceae</taxon>
        <taxon>Bacteroides</taxon>
    </lineage>
</organism>
<keyword evidence="3" id="KW-1185">Reference proteome</keyword>